<dbReference type="SUPFAM" id="SSF53649">
    <property type="entry name" value="Alkaline phosphatase-like"/>
    <property type="match status" value="1"/>
</dbReference>
<keyword evidence="1" id="KW-0597">Phosphoprotein</keyword>
<sequence length="345" mass="39415">FLPQGVEDRESKVYAHLRQQVPEHITLNSKRTDDRNLLNEAEAKGYHLVFDRESMLAAPKNKKLLGLFDSKEMPNGIREYQTENQQSRKHPTLKEMTIKALDHLSRNKKGFFLMVESGQIDWAGHTSDAGTMLHQMLQFDKTIGYVMEWAEKKGDTLVVLTADHETGSFGFSYSNFEVPKAKELEGSAFKDIKFKPKYNFGAPKIIDMLYRQKKSYTDMLSEFTALPEEQETAESLMNIVNGSSEFKISLAEAEEILQPVDDGFYVKDFKEFYVYFNNHRQNRLGIILSRHQNVVWGTGTHTDTPVPVVALGPEAITRQFNGIHHSTEIAIMMKKALGLTIPRPH</sequence>
<dbReference type="AlphaFoldDB" id="A0A3B1AGT5"/>
<dbReference type="InterPro" id="IPR017850">
    <property type="entry name" value="Alkaline_phosphatase_core_sf"/>
</dbReference>
<name>A0A3B1AGT5_9ZZZZ</name>
<dbReference type="Gene3D" id="3.40.720.10">
    <property type="entry name" value="Alkaline Phosphatase, subunit A"/>
    <property type="match status" value="1"/>
</dbReference>
<dbReference type="InterPro" id="IPR042085">
    <property type="entry name" value="Ap_crown"/>
</dbReference>
<feature type="non-terminal residue" evidence="2">
    <location>
        <position position="1"/>
    </location>
</feature>
<dbReference type="PANTHER" id="PTHR11596:SF5">
    <property type="entry name" value="ALKALINE PHOSPHATASE"/>
    <property type="match status" value="1"/>
</dbReference>
<accession>A0A3B1AGT5</accession>
<dbReference type="PANTHER" id="PTHR11596">
    <property type="entry name" value="ALKALINE PHOSPHATASE"/>
    <property type="match status" value="1"/>
</dbReference>
<protein>
    <submittedName>
        <fullName evidence="2">Alkaline phosphatase</fullName>
        <ecNumber evidence="2">3.1.3.1</ecNumber>
    </submittedName>
</protein>
<dbReference type="GO" id="GO:0004035">
    <property type="term" value="F:alkaline phosphatase activity"/>
    <property type="evidence" value="ECO:0007669"/>
    <property type="project" value="UniProtKB-EC"/>
</dbReference>
<organism evidence="2">
    <name type="scientific">hydrothermal vent metagenome</name>
    <dbReference type="NCBI Taxonomy" id="652676"/>
    <lineage>
        <taxon>unclassified sequences</taxon>
        <taxon>metagenomes</taxon>
        <taxon>ecological metagenomes</taxon>
    </lineage>
</organism>
<keyword evidence="2" id="KW-0378">Hydrolase</keyword>
<dbReference type="EC" id="3.1.3.1" evidence="2"/>
<reference evidence="2" key="1">
    <citation type="submission" date="2018-06" db="EMBL/GenBank/DDBJ databases">
        <authorList>
            <person name="Zhirakovskaya E."/>
        </authorList>
    </citation>
    <scope>NUCLEOTIDE SEQUENCE</scope>
</reference>
<evidence type="ECO:0000313" key="2">
    <source>
        <dbReference type="EMBL" id="VAX05086.1"/>
    </source>
</evidence>
<dbReference type="Gene3D" id="1.10.1200.140">
    <property type="entry name" value="Alkaline phosphatase, crown domain"/>
    <property type="match status" value="1"/>
</dbReference>
<evidence type="ECO:0000256" key="1">
    <source>
        <dbReference type="ARBA" id="ARBA00022553"/>
    </source>
</evidence>
<dbReference type="EMBL" id="UOFV01000514">
    <property type="protein sequence ID" value="VAX05086.1"/>
    <property type="molecule type" value="Genomic_DNA"/>
</dbReference>
<dbReference type="Pfam" id="PF00245">
    <property type="entry name" value="Alk_phosphatase"/>
    <property type="match status" value="1"/>
</dbReference>
<proteinExistence type="predicted"/>
<gene>
    <name evidence="2" type="ORF">MNBD_GAMMA19-254</name>
</gene>
<dbReference type="InterPro" id="IPR001952">
    <property type="entry name" value="Alkaline_phosphatase"/>
</dbReference>
<dbReference type="SMART" id="SM00098">
    <property type="entry name" value="alkPPc"/>
    <property type="match status" value="1"/>
</dbReference>